<dbReference type="InterPro" id="IPR036034">
    <property type="entry name" value="PDZ_sf"/>
</dbReference>
<keyword evidence="3" id="KW-0378">Hydrolase</keyword>
<feature type="chain" id="PRO_5011646435" evidence="1">
    <location>
        <begin position="21"/>
        <end position="415"/>
    </location>
</feature>
<dbReference type="Pfam" id="PF17820">
    <property type="entry name" value="PDZ_6"/>
    <property type="match status" value="1"/>
</dbReference>
<dbReference type="Pfam" id="PF13650">
    <property type="entry name" value="Asp_protease_2"/>
    <property type="match status" value="1"/>
</dbReference>
<keyword evidence="4" id="KW-1185">Reference proteome</keyword>
<organism evidence="3 4">
    <name type="scientific">Roseivirga pacifica</name>
    <dbReference type="NCBI Taxonomy" id="1267423"/>
    <lineage>
        <taxon>Bacteria</taxon>
        <taxon>Pseudomonadati</taxon>
        <taxon>Bacteroidota</taxon>
        <taxon>Cytophagia</taxon>
        <taxon>Cytophagales</taxon>
        <taxon>Roseivirgaceae</taxon>
        <taxon>Roseivirga</taxon>
    </lineage>
</organism>
<feature type="domain" description="PDZ" evidence="2">
    <location>
        <begin position="312"/>
        <end position="401"/>
    </location>
</feature>
<dbReference type="EMBL" id="FOIR01000001">
    <property type="protein sequence ID" value="SEV93250.1"/>
    <property type="molecule type" value="Genomic_DNA"/>
</dbReference>
<keyword evidence="3" id="KW-0645">Protease</keyword>
<sequence length="415" mass="46750">MIRQGVILFCMLCTVLSAGAQNPLGFSLLKKNNEVELSFQNESNLIVVPIILNGNGPYNFILDTGSESGIIFDKWVIADHNMVNARTIPIYASDGVKITDLLVANDLSVQLKGVSGKQQSMLVFQEESQLDIKNTLGVEAMGVLGSEIFNRFVVKVDYQKQTIRLYEPEKFTKPRGFKKVPIEVRDLRPFVKVTLKQKGQKPVDVNLLIDTGASSALFLDEENNPEIVLPENNIKHIVGSGLTGEIKGRVGRVNKVRIGKRFKFRKVVASYPENWNIRKQIDGTNGNFVRYGTIGSDMLSKFIVIYDYMHNCMYIKKADGYKDAFRFNTLGLRITAIGEDLDQYFINEIIPNSPAEKNGLLKGDEIIALDGKPVFFYKFSEINNILRESPGKRTVIIIRRDGQLIKKSIKHKKLI</sequence>
<dbReference type="OrthoDB" id="3521766at2"/>
<feature type="signal peptide" evidence="1">
    <location>
        <begin position="1"/>
        <end position="20"/>
    </location>
</feature>
<dbReference type="Proteomes" id="UP000199437">
    <property type="component" value="Unassembled WGS sequence"/>
</dbReference>
<dbReference type="PROSITE" id="PS50106">
    <property type="entry name" value="PDZ"/>
    <property type="match status" value="1"/>
</dbReference>
<dbReference type="STRING" id="1267423.SAMN05216290_0766"/>
<evidence type="ECO:0000313" key="3">
    <source>
        <dbReference type="EMBL" id="SEV93250.1"/>
    </source>
</evidence>
<dbReference type="AlphaFoldDB" id="A0A1I0MWS6"/>
<dbReference type="Gene3D" id="2.40.70.10">
    <property type="entry name" value="Acid Proteases"/>
    <property type="match status" value="2"/>
</dbReference>
<dbReference type="SUPFAM" id="SSF50156">
    <property type="entry name" value="PDZ domain-like"/>
    <property type="match status" value="1"/>
</dbReference>
<evidence type="ECO:0000259" key="2">
    <source>
        <dbReference type="PROSITE" id="PS50106"/>
    </source>
</evidence>
<reference evidence="4" key="1">
    <citation type="submission" date="2016-10" db="EMBL/GenBank/DDBJ databases">
        <authorList>
            <person name="Varghese N."/>
            <person name="Submissions S."/>
        </authorList>
    </citation>
    <scope>NUCLEOTIDE SEQUENCE [LARGE SCALE GENOMIC DNA]</scope>
    <source>
        <strain evidence="4">CGMCC 1.12402</strain>
    </source>
</reference>
<accession>A0A1I0MWS6</accession>
<dbReference type="InterPro" id="IPR001478">
    <property type="entry name" value="PDZ"/>
</dbReference>
<evidence type="ECO:0000313" key="4">
    <source>
        <dbReference type="Proteomes" id="UP000199437"/>
    </source>
</evidence>
<protein>
    <submittedName>
        <fullName evidence="3">Aspartyl protease</fullName>
    </submittedName>
</protein>
<dbReference type="GO" id="GO:0006508">
    <property type="term" value="P:proteolysis"/>
    <property type="evidence" value="ECO:0007669"/>
    <property type="project" value="UniProtKB-KW"/>
</dbReference>
<name>A0A1I0MWS6_9BACT</name>
<proteinExistence type="predicted"/>
<dbReference type="SMART" id="SM00228">
    <property type="entry name" value="PDZ"/>
    <property type="match status" value="1"/>
</dbReference>
<evidence type="ECO:0000256" key="1">
    <source>
        <dbReference type="SAM" id="SignalP"/>
    </source>
</evidence>
<keyword evidence="1" id="KW-0732">Signal</keyword>
<dbReference type="Gene3D" id="2.30.42.10">
    <property type="match status" value="1"/>
</dbReference>
<dbReference type="GO" id="GO:0008233">
    <property type="term" value="F:peptidase activity"/>
    <property type="evidence" value="ECO:0007669"/>
    <property type="project" value="UniProtKB-KW"/>
</dbReference>
<dbReference type="InterPro" id="IPR041489">
    <property type="entry name" value="PDZ_6"/>
</dbReference>
<gene>
    <name evidence="3" type="ORF">SAMN05216290_0766</name>
</gene>
<dbReference type="InterPro" id="IPR021109">
    <property type="entry name" value="Peptidase_aspartic_dom_sf"/>
</dbReference>